<reference evidence="1 2" key="1">
    <citation type="submission" date="2016-10" db="EMBL/GenBank/DDBJ databases">
        <authorList>
            <person name="de Groot N.N."/>
        </authorList>
    </citation>
    <scope>NUCLEOTIDE SEQUENCE [LARGE SCALE GENOMIC DNA]</scope>
    <source>
        <strain evidence="1 2">DSM 13760</strain>
    </source>
</reference>
<dbReference type="InterPro" id="IPR015315">
    <property type="entry name" value="DUF1963"/>
</dbReference>
<keyword evidence="2" id="KW-1185">Reference proteome</keyword>
<dbReference type="EMBL" id="FOHA01000016">
    <property type="protein sequence ID" value="SES00084.1"/>
    <property type="molecule type" value="Genomic_DNA"/>
</dbReference>
<dbReference type="PANTHER" id="PTHR36436">
    <property type="entry name" value="SLL5081 PROTEIN"/>
    <property type="match status" value="1"/>
</dbReference>
<sequence>MEKLKKLYQDYELGSYFDKIKSHAKNAIHIEMMEVEENNIEIGASKIGGLPDLPKDVDWFNNEETKNPMAFIAQLNFAELKPFDTADKLPEKGILYLFYDCSEDAMSWGYDPKDVVGRKIFFYEGSLDTLERKNLAEDSLFEVAKLSFYTQMELPDYTSSLVSKQSLSADGYDDYWRLKEEVMDDVENKVLGHSNNIQDGMELECELVTNGLYCGDSSGYNSPEREKLEKNITNWTLLLQIDSNEELGMFWGDSGKLYLWITEENLKNKQFDDSWLILQCY</sequence>
<dbReference type="Gene3D" id="2.30.320.10">
    <property type="entry name" value="YwqG-like"/>
    <property type="match status" value="1"/>
</dbReference>
<dbReference type="RefSeq" id="WP_092653294.1">
    <property type="nucleotide sequence ID" value="NZ_FOHA01000016.1"/>
</dbReference>
<dbReference type="Pfam" id="PF09234">
    <property type="entry name" value="DUF1963"/>
    <property type="match status" value="1"/>
</dbReference>
<proteinExistence type="predicted"/>
<evidence type="ECO:0000313" key="2">
    <source>
        <dbReference type="Proteomes" id="UP000198948"/>
    </source>
</evidence>
<dbReference type="STRING" id="142588.SAMN04488559_1164"/>
<dbReference type="PANTHER" id="PTHR36436:SF6">
    <property type="entry name" value="SLL5081 PROTEIN"/>
    <property type="match status" value="1"/>
</dbReference>
<dbReference type="Proteomes" id="UP000198948">
    <property type="component" value="Unassembled WGS sequence"/>
</dbReference>
<name>A0A1H9TSR2_9LACT</name>
<dbReference type="AlphaFoldDB" id="A0A1H9TSR2"/>
<dbReference type="InterPro" id="IPR035948">
    <property type="entry name" value="YwqG-like_sf"/>
</dbReference>
<gene>
    <name evidence="1" type="ORF">SAMN04488559_1164</name>
</gene>
<protein>
    <submittedName>
        <fullName evidence="1">Uncharacterized protein YwqG</fullName>
    </submittedName>
</protein>
<dbReference type="OrthoDB" id="8856529at2"/>
<accession>A0A1H9TSR2</accession>
<organism evidence="1 2">
    <name type="scientific">Isobaculum melis</name>
    <dbReference type="NCBI Taxonomy" id="142588"/>
    <lineage>
        <taxon>Bacteria</taxon>
        <taxon>Bacillati</taxon>
        <taxon>Bacillota</taxon>
        <taxon>Bacilli</taxon>
        <taxon>Lactobacillales</taxon>
        <taxon>Carnobacteriaceae</taxon>
        <taxon>Isobaculum</taxon>
    </lineage>
</organism>
<dbReference type="SUPFAM" id="SSF103032">
    <property type="entry name" value="Hypothetical protein YwqG"/>
    <property type="match status" value="1"/>
</dbReference>
<evidence type="ECO:0000313" key="1">
    <source>
        <dbReference type="EMBL" id="SES00084.1"/>
    </source>
</evidence>